<accession>A0A3S5BDA8</accession>
<dbReference type="Proteomes" id="UP000784294">
    <property type="component" value="Unassembled WGS sequence"/>
</dbReference>
<feature type="compositionally biased region" description="Basic and acidic residues" evidence="1">
    <location>
        <begin position="21"/>
        <end position="31"/>
    </location>
</feature>
<dbReference type="AlphaFoldDB" id="A0A3S5BDA8"/>
<gene>
    <name evidence="2" type="ORF">PXEA_LOCUS13608</name>
</gene>
<feature type="compositionally biased region" description="Basic and acidic residues" evidence="1">
    <location>
        <begin position="50"/>
        <end position="68"/>
    </location>
</feature>
<keyword evidence="3" id="KW-1185">Reference proteome</keyword>
<protein>
    <submittedName>
        <fullName evidence="2">Uncharacterized protein</fullName>
    </submittedName>
</protein>
<evidence type="ECO:0000313" key="3">
    <source>
        <dbReference type="Proteomes" id="UP000784294"/>
    </source>
</evidence>
<sequence>MYLSIHSFIRPSFSGTISHSQDGHGQKKFDLDSQDEATTTDSEDYDDDTETFREDKGKSKEYDGDTKLPETMAKPIGQQRAGGLDSNAQVGPPGGAVKFDLLPRVPKEEMAEADWWSRWYATLEDHEEQLKDARNTILFK</sequence>
<name>A0A3S5BDA8_9PLAT</name>
<organism evidence="2 3">
    <name type="scientific">Protopolystoma xenopodis</name>
    <dbReference type="NCBI Taxonomy" id="117903"/>
    <lineage>
        <taxon>Eukaryota</taxon>
        <taxon>Metazoa</taxon>
        <taxon>Spiralia</taxon>
        <taxon>Lophotrochozoa</taxon>
        <taxon>Platyhelminthes</taxon>
        <taxon>Monogenea</taxon>
        <taxon>Polyopisthocotylea</taxon>
        <taxon>Polystomatidea</taxon>
        <taxon>Polystomatidae</taxon>
        <taxon>Protopolystoma</taxon>
    </lineage>
</organism>
<dbReference type="EMBL" id="CAAALY010045087">
    <property type="protein sequence ID" value="VEL20168.1"/>
    <property type="molecule type" value="Genomic_DNA"/>
</dbReference>
<reference evidence="2" key="1">
    <citation type="submission" date="2018-11" db="EMBL/GenBank/DDBJ databases">
        <authorList>
            <consortium name="Pathogen Informatics"/>
        </authorList>
    </citation>
    <scope>NUCLEOTIDE SEQUENCE</scope>
</reference>
<proteinExistence type="predicted"/>
<comment type="caution">
    <text evidence="2">The sequence shown here is derived from an EMBL/GenBank/DDBJ whole genome shotgun (WGS) entry which is preliminary data.</text>
</comment>
<evidence type="ECO:0000313" key="2">
    <source>
        <dbReference type="EMBL" id="VEL20168.1"/>
    </source>
</evidence>
<evidence type="ECO:0000256" key="1">
    <source>
        <dbReference type="SAM" id="MobiDB-lite"/>
    </source>
</evidence>
<feature type="region of interest" description="Disordered" evidence="1">
    <location>
        <begin position="13"/>
        <end position="70"/>
    </location>
</feature>